<dbReference type="AlphaFoldDB" id="A0A9P3LMA1"/>
<keyword evidence="4" id="KW-1185">Reference proteome</keyword>
<proteinExistence type="predicted"/>
<dbReference type="EMBL" id="BPQB01000140">
    <property type="protein sequence ID" value="GJF00211.1"/>
    <property type="molecule type" value="Genomic_DNA"/>
</dbReference>
<accession>A0A9P3LMA1</accession>
<feature type="compositionally biased region" description="Low complexity" evidence="1">
    <location>
        <begin position="373"/>
        <end position="392"/>
    </location>
</feature>
<comment type="caution">
    <text evidence="3">The sequence shown here is derived from an EMBL/GenBank/DDBJ whole genome shotgun (WGS) entry which is preliminary data.</text>
</comment>
<feature type="compositionally biased region" description="Polar residues" evidence="1">
    <location>
        <begin position="81"/>
        <end position="90"/>
    </location>
</feature>
<reference evidence="3 4" key="1">
    <citation type="submission" date="2021-08" db="EMBL/GenBank/DDBJ databases">
        <title>Draft Genome Sequence of Phanerochaete sordida strain YK-624.</title>
        <authorList>
            <person name="Mori T."/>
            <person name="Dohra H."/>
            <person name="Suzuki T."/>
            <person name="Kawagishi H."/>
            <person name="Hirai H."/>
        </authorList>
    </citation>
    <scope>NUCLEOTIDE SEQUENCE [LARGE SCALE GENOMIC DNA]</scope>
    <source>
        <strain evidence="3 4">YK-624</strain>
    </source>
</reference>
<feature type="compositionally biased region" description="Low complexity" evidence="1">
    <location>
        <begin position="406"/>
        <end position="416"/>
    </location>
</feature>
<sequence>MSTPLHTLAKVPSGGSLEDALADALSGKPFNDVTFYTLAREEGGGKRRAVHANSRILTSSSKYFRELLAEEVGDGPAPNALSESTATLTGTARDDEDASTLSDDDDIDALESLLATPSEVSFGGDEETKLPDSASEYTKNVSTAVSATSGTRVVTLDNVEPDTLEAVIFYIYTGNVYFRPLRSQDSRVCEDAKATYAPANPKRPACCCKAVYCFADQAGLDELKELADAHLFAQLDKDNILDEVFSPFSAKYPIILRRQVAFLLEKHWTSATHARSGPLVERIVRGEMPHAAPALAMLLGEISPGLARSECSLDGKSKGPLPPDPSPANPSLREPLPANLSSARVPATGSPSAAVSPARPAPPGCAPGSNLLAGSPPASASIPTSSISGPASPSVPPGSAGGAGAGEADAAAESVTVRPAARVTESAVPARGPAIDATAVPAQVPGAASASDVGGESRVLQKRRCKVCKKKTIWTVCWACKQKWAGMVKPADSIGSTRVADGGGVASIASSGT</sequence>
<dbReference type="PROSITE" id="PS50097">
    <property type="entry name" value="BTB"/>
    <property type="match status" value="1"/>
</dbReference>
<dbReference type="InterPro" id="IPR011333">
    <property type="entry name" value="SKP1/BTB/POZ_sf"/>
</dbReference>
<dbReference type="InterPro" id="IPR000210">
    <property type="entry name" value="BTB/POZ_dom"/>
</dbReference>
<evidence type="ECO:0000313" key="4">
    <source>
        <dbReference type="Proteomes" id="UP000703269"/>
    </source>
</evidence>
<feature type="domain" description="BTB" evidence="2">
    <location>
        <begin position="31"/>
        <end position="180"/>
    </location>
</feature>
<gene>
    <name evidence="3" type="ORF">PsYK624_164910</name>
</gene>
<protein>
    <recommendedName>
        <fullName evidence="2">BTB domain-containing protein</fullName>
    </recommendedName>
</protein>
<feature type="region of interest" description="Disordered" evidence="1">
    <location>
        <begin position="73"/>
        <end position="102"/>
    </location>
</feature>
<dbReference type="Proteomes" id="UP000703269">
    <property type="component" value="Unassembled WGS sequence"/>
</dbReference>
<dbReference type="Gene3D" id="3.30.710.10">
    <property type="entry name" value="Potassium Channel Kv1.1, Chain A"/>
    <property type="match status" value="1"/>
</dbReference>
<evidence type="ECO:0000313" key="3">
    <source>
        <dbReference type="EMBL" id="GJF00211.1"/>
    </source>
</evidence>
<evidence type="ECO:0000256" key="1">
    <source>
        <dbReference type="SAM" id="MobiDB-lite"/>
    </source>
</evidence>
<dbReference type="OrthoDB" id="6359816at2759"/>
<dbReference type="SUPFAM" id="SSF54695">
    <property type="entry name" value="POZ domain"/>
    <property type="match status" value="1"/>
</dbReference>
<organism evidence="3 4">
    <name type="scientific">Phanerochaete sordida</name>
    <dbReference type="NCBI Taxonomy" id="48140"/>
    <lineage>
        <taxon>Eukaryota</taxon>
        <taxon>Fungi</taxon>
        <taxon>Dikarya</taxon>
        <taxon>Basidiomycota</taxon>
        <taxon>Agaricomycotina</taxon>
        <taxon>Agaricomycetes</taxon>
        <taxon>Polyporales</taxon>
        <taxon>Phanerochaetaceae</taxon>
        <taxon>Phanerochaete</taxon>
    </lineage>
</organism>
<feature type="region of interest" description="Disordered" evidence="1">
    <location>
        <begin position="309"/>
        <end position="417"/>
    </location>
</feature>
<evidence type="ECO:0000259" key="2">
    <source>
        <dbReference type="PROSITE" id="PS50097"/>
    </source>
</evidence>
<name>A0A9P3LMA1_9APHY</name>